<proteinExistence type="predicted"/>
<gene>
    <name evidence="1" type="ORF">UFOVP331_111</name>
</gene>
<protein>
    <submittedName>
        <fullName evidence="1">Uncharacterized protein</fullName>
    </submittedName>
</protein>
<sequence length="64" mass="7761">MNMSYCRFENTYNDLVDCIENMGKQSENDRDERYRERLLLLMKSIIDSGEVDEILEEIEDNRHK</sequence>
<evidence type="ECO:0000313" key="1">
    <source>
        <dbReference type="EMBL" id="CAB4138551.1"/>
    </source>
</evidence>
<accession>A0A6J5LWT4</accession>
<dbReference type="EMBL" id="LR796345">
    <property type="protein sequence ID" value="CAB4138551.1"/>
    <property type="molecule type" value="Genomic_DNA"/>
</dbReference>
<organism evidence="1">
    <name type="scientific">uncultured Caudovirales phage</name>
    <dbReference type="NCBI Taxonomy" id="2100421"/>
    <lineage>
        <taxon>Viruses</taxon>
        <taxon>Duplodnaviria</taxon>
        <taxon>Heunggongvirae</taxon>
        <taxon>Uroviricota</taxon>
        <taxon>Caudoviricetes</taxon>
        <taxon>Peduoviridae</taxon>
        <taxon>Maltschvirus</taxon>
        <taxon>Maltschvirus maltsch</taxon>
    </lineage>
</organism>
<name>A0A6J5LWT4_9CAUD</name>
<reference evidence="1" key="1">
    <citation type="submission" date="2020-04" db="EMBL/GenBank/DDBJ databases">
        <authorList>
            <person name="Chiriac C."/>
            <person name="Salcher M."/>
            <person name="Ghai R."/>
            <person name="Kavagutti S V."/>
        </authorList>
    </citation>
    <scope>NUCLEOTIDE SEQUENCE</scope>
</reference>